<organism evidence="1 2">
    <name type="scientific">Rhizopus stolonifer</name>
    <name type="common">Rhizopus nigricans</name>
    <dbReference type="NCBI Taxonomy" id="4846"/>
    <lineage>
        <taxon>Eukaryota</taxon>
        <taxon>Fungi</taxon>
        <taxon>Fungi incertae sedis</taxon>
        <taxon>Mucoromycota</taxon>
        <taxon>Mucoromycotina</taxon>
        <taxon>Mucoromycetes</taxon>
        <taxon>Mucorales</taxon>
        <taxon>Mucorineae</taxon>
        <taxon>Rhizopodaceae</taxon>
        <taxon>Rhizopus</taxon>
    </lineage>
</organism>
<evidence type="ECO:0008006" key="3">
    <source>
        <dbReference type="Google" id="ProtNLM"/>
    </source>
</evidence>
<evidence type="ECO:0000313" key="2">
    <source>
        <dbReference type="Proteomes" id="UP000253551"/>
    </source>
</evidence>
<accession>A0A367KLA8</accession>
<proteinExistence type="predicted"/>
<name>A0A367KLA8_RHIST</name>
<keyword evidence="2" id="KW-1185">Reference proteome</keyword>
<dbReference type="EMBL" id="PJQM01001209">
    <property type="protein sequence ID" value="RCI02920.1"/>
    <property type="molecule type" value="Genomic_DNA"/>
</dbReference>
<protein>
    <recommendedName>
        <fullName evidence="3">F-box domain-containing protein</fullName>
    </recommendedName>
</protein>
<gene>
    <name evidence="1" type="ORF">CU098_008564</name>
</gene>
<dbReference type="Gene3D" id="3.80.10.10">
    <property type="entry name" value="Ribonuclease Inhibitor"/>
    <property type="match status" value="1"/>
</dbReference>
<dbReference type="AlphaFoldDB" id="A0A367KLA8"/>
<dbReference type="SUPFAM" id="SSF52047">
    <property type="entry name" value="RNI-like"/>
    <property type="match status" value="1"/>
</dbReference>
<reference evidence="1 2" key="1">
    <citation type="journal article" date="2018" name="G3 (Bethesda)">
        <title>Phylogenetic and Phylogenomic Definition of Rhizopus Species.</title>
        <authorList>
            <person name="Gryganskyi A.P."/>
            <person name="Golan J."/>
            <person name="Dolatabadi S."/>
            <person name="Mondo S."/>
            <person name="Robb S."/>
            <person name="Idnurm A."/>
            <person name="Muszewska A."/>
            <person name="Steczkiewicz K."/>
            <person name="Masonjones S."/>
            <person name="Liao H.L."/>
            <person name="Gajdeczka M.T."/>
            <person name="Anike F."/>
            <person name="Vuek A."/>
            <person name="Anishchenko I.M."/>
            <person name="Voigt K."/>
            <person name="de Hoog G.S."/>
            <person name="Smith M.E."/>
            <person name="Heitman J."/>
            <person name="Vilgalys R."/>
            <person name="Stajich J.E."/>
        </authorList>
    </citation>
    <scope>NUCLEOTIDE SEQUENCE [LARGE SCALE GENOMIC DNA]</scope>
    <source>
        <strain evidence="1 2">LSU 92-RS-03</strain>
    </source>
</reference>
<dbReference type="Proteomes" id="UP000253551">
    <property type="component" value="Unassembled WGS sequence"/>
</dbReference>
<evidence type="ECO:0000313" key="1">
    <source>
        <dbReference type="EMBL" id="RCI02920.1"/>
    </source>
</evidence>
<dbReference type="InterPro" id="IPR032675">
    <property type="entry name" value="LRR_dom_sf"/>
</dbReference>
<sequence>MDTSRKIADKSMSLISHYCPQFEYVIMEHPEITYASIQLFGKFSKLSHVGLCPGRRSSPGALKYLVHLPIQRLNMFFGLELTNETVKHLRQLTQLTYLTLPSFKNDGESTELINADPCTS</sequence>
<comment type="caution">
    <text evidence="1">The sequence shown here is derived from an EMBL/GenBank/DDBJ whole genome shotgun (WGS) entry which is preliminary data.</text>
</comment>